<feature type="region of interest" description="Disordered" evidence="1">
    <location>
        <begin position="1"/>
        <end position="29"/>
    </location>
</feature>
<dbReference type="RefSeq" id="WP_224827884.1">
    <property type="nucleotide sequence ID" value="NZ_JAIVEF010000002.1"/>
</dbReference>
<accession>A0ABD5QD96</accession>
<proteinExistence type="predicted"/>
<gene>
    <name evidence="3" type="ORF">ACFPFO_07790</name>
</gene>
<feature type="transmembrane region" description="Helical" evidence="2">
    <location>
        <begin position="527"/>
        <end position="546"/>
    </location>
</feature>
<feature type="transmembrane region" description="Helical" evidence="2">
    <location>
        <begin position="299"/>
        <end position="330"/>
    </location>
</feature>
<feature type="transmembrane region" description="Helical" evidence="2">
    <location>
        <begin position="386"/>
        <end position="419"/>
    </location>
</feature>
<feature type="transmembrane region" description="Helical" evidence="2">
    <location>
        <begin position="102"/>
        <end position="124"/>
    </location>
</feature>
<dbReference type="Proteomes" id="UP001595925">
    <property type="component" value="Unassembled WGS sequence"/>
</dbReference>
<feature type="transmembrane region" description="Helical" evidence="2">
    <location>
        <begin position="163"/>
        <end position="182"/>
    </location>
</feature>
<keyword evidence="4" id="KW-1185">Reference proteome</keyword>
<reference evidence="3 4" key="1">
    <citation type="journal article" date="2019" name="Int. J. Syst. Evol. Microbiol.">
        <title>The Global Catalogue of Microorganisms (GCM) 10K type strain sequencing project: providing services to taxonomists for standard genome sequencing and annotation.</title>
        <authorList>
            <consortium name="The Broad Institute Genomics Platform"/>
            <consortium name="The Broad Institute Genome Sequencing Center for Infectious Disease"/>
            <person name="Wu L."/>
            <person name="Ma J."/>
        </authorList>
    </citation>
    <scope>NUCLEOTIDE SEQUENCE [LARGE SCALE GENOMIC DNA]</scope>
    <source>
        <strain evidence="3 4">CGMCC 1.15824</strain>
    </source>
</reference>
<dbReference type="AlphaFoldDB" id="A0ABD5QD96"/>
<feature type="transmembrane region" description="Helical" evidence="2">
    <location>
        <begin position="265"/>
        <end position="287"/>
    </location>
</feature>
<dbReference type="EMBL" id="JBHSJG010000029">
    <property type="protein sequence ID" value="MFC4987663.1"/>
    <property type="molecule type" value="Genomic_DNA"/>
</dbReference>
<comment type="caution">
    <text evidence="3">The sequence shown here is derived from an EMBL/GenBank/DDBJ whole genome shotgun (WGS) entry which is preliminary data.</text>
</comment>
<evidence type="ECO:0000313" key="4">
    <source>
        <dbReference type="Proteomes" id="UP001595925"/>
    </source>
</evidence>
<evidence type="ECO:0000313" key="3">
    <source>
        <dbReference type="EMBL" id="MFC4987663.1"/>
    </source>
</evidence>
<name>A0ABD5QD96_9EURY</name>
<feature type="transmembrane region" description="Helical" evidence="2">
    <location>
        <begin position="431"/>
        <end position="450"/>
    </location>
</feature>
<feature type="transmembrane region" description="Helical" evidence="2">
    <location>
        <begin position="342"/>
        <end position="366"/>
    </location>
</feature>
<feature type="transmembrane region" description="Helical" evidence="2">
    <location>
        <begin position="492"/>
        <end position="515"/>
    </location>
</feature>
<evidence type="ECO:0000256" key="2">
    <source>
        <dbReference type="SAM" id="Phobius"/>
    </source>
</evidence>
<keyword evidence="2" id="KW-0472">Membrane</keyword>
<sequence>MSSEHPAGGDDGGRSAEVTERVESGARAGAAAGRRALDRVLETTTASERAAAILALAVAVAAGSALVGPRLGVVAALSGVACVVAAVPLASRRPVVRAVGGVLAVPAATLVGIPATVALAFGVGLAGSGLFAAVALWALVYAGFGAATVAWPAAGNGGVRRAAVGSVLVGVGVAGIVALRILPDPAVREQGWVAARAMLSALYGVLVAPTGSWATLTFLALAVVTAVVVGRALAAFPPERVLPPDRRGALSATGGSLRTLLRAGAWLAALAALATLLVPSALAGGFASPTRLQAYLPPGVAAAIVALVRAPALRALLLATIVLGLAALAIARLRSAFRRGPAVSLAGALAPVAGGAAVTLALAWALADPGTVARLREAGSDLFPAWIVDVLLAMAPFALVSFALGVALVTLVATLALASGLRAARVLPPRAIGAALAAGSVFALAAALIVVSRLEAAVLTATAAFVVWDAGEYGSELRTELGAGAATLRAELVHGGATLLGAGAVAGAAIALHRYAVVEATLGGPRFAAVAVGIGVGAVVLVAVALRG</sequence>
<feature type="transmembrane region" description="Helical" evidence="2">
    <location>
        <begin position="73"/>
        <end position="90"/>
    </location>
</feature>
<evidence type="ECO:0000256" key="1">
    <source>
        <dbReference type="SAM" id="MobiDB-lite"/>
    </source>
</evidence>
<feature type="compositionally biased region" description="Basic and acidic residues" evidence="1">
    <location>
        <begin position="7"/>
        <end position="24"/>
    </location>
</feature>
<feature type="transmembrane region" description="Helical" evidence="2">
    <location>
        <begin position="202"/>
        <end position="230"/>
    </location>
</feature>
<keyword evidence="2" id="KW-1133">Transmembrane helix</keyword>
<keyword evidence="2" id="KW-0812">Transmembrane</keyword>
<organism evidence="3 4">
    <name type="scientific">Saliphagus infecundisoli</name>
    <dbReference type="NCBI Taxonomy" id="1849069"/>
    <lineage>
        <taxon>Archaea</taxon>
        <taxon>Methanobacteriati</taxon>
        <taxon>Methanobacteriota</taxon>
        <taxon>Stenosarchaea group</taxon>
        <taxon>Halobacteria</taxon>
        <taxon>Halobacteriales</taxon>
        <taxon>Natrialbaceae</taxon>
        <taxon>Saliphagus</taxon>
    </lineage>
</organism>
<protein>
    <submittedName>
        <fullName evidence="3">Uncharacterized protein</fullName>
    </submittedName>
</protein>
<feature type="transmembrane region" description="Helical" evidence="2">
    <location>
        <begin position="130"/>
        <end position="151"/>
    </location>
</feature>